<dbReference type="STRING" id="871963.Desdi_0818"/>
<sequence length="503" mass="58780">MRILLDTNIIIHREAGTVVNKDIGILFRWIDNLHYTKCVHPVTVNEISKYKDPKTLRSFNIKLDNYNVLKTEAPLNRDLERVSQEIDKKENDINDTRLLNELVCDRVDILITEDRKILYKATLLNVIDRVFTIDSFLEKITSEHPGLTDYKVLAVKKELFGNINLSDDFFDSLRKDYVGFERWFNKKADELAYICKQGDSTLAFLYLKVEDKEESYADIKPSFRPKKRLKVGTFKVNLNGFKLGERFLKIIFDNAICLNVEEIYVTIFDRTLEQERLINLLQDFGFYKHGNKISASGEELVFVRDFSIKVDINNPKITYPYISSSSEKFIVPIYPDYHTNLFPDSILKTESPKDFEENEPYRNAISKVYITRSFERNLKSGNLIIFYRTGGLYKGVITTIGIVESIVTNIKDEKQFISLCKKRSVFTDEELSTHWNYDRRNRPFIVNFLYVNSFPKRINMQRLIELGVIANVNSAPRGFTRITQKNFIDIIREAQVYEGIIVD</sequence>
<protein>
    <recommendedName>
        <fullName evidence="3">PIN domain-containing protein</fullName>
    </recommendedName>
</protein>
<dbReference type="RefSeq" id="WP_015261344.1">
    <property type="nucleotide sequence ID" value="NC_019903.1"/>
</dbReference>
<dbReference type="OrthoDB" id="9773249at2"/>
<evidence type="ECO:0000313" key="1">
    <source>
        <dbReference type="EMBL" id="AGA68343.1"/>
    </source>
</evidence>
<evidence type="ECO:0008006" key="3">
    <source>
        <dbReference type="Google" id="ProtNLM"/>
    </source>
</evidence>
<accession>L0F5U9</accession>
<reference evidence="2" key="1">
    <citation type="submission" date="2012-02" db="EMBL/GenBank/DDBJ databases">
        <title>Complete sequence of Desulfitobacterium dichloroeliminans LMG P-21439.</title>
        <authorList>
            <person name="Lucas S."/>
            <person name="Han J."/>
            <person name="Lapidus A."/>
            <person name="Cheng J.-F."/>
            <person name="Goodwin L."/>
            <person name="Pitluck S."/>
            <person name="Peters L."/>
            <person name="Ovchinnikova G."/>
            <person name="Teshima H."/>
            <person name="Detter J.C."/>
            <person name="Han C."/>
            <person name="Tapia R."/>
            <person name="Land M."/>
            <person name="Hauser L."/>
            <person name="Kyrpides N."/>
            <person name="Ivanova N."/>
            <person name="Pagani I."/>
            <person name="Kruse T."/>
            <person name="de Vos W.M."/>
            <person name="Boon N."/>
            <person name="Smidt H."/>
            <person name="Woyke T."/>
        </authorList>
    </citation>
    <scope>NUCLEOTIDE SEQUENCE [LARGE SCALE GENOMIC DNA]</scope>
    <source>
        <strain evidence="2">LMG P-21439 / DCA1</strain>
    </source>
</reference>
<organism evidence="1 2">
    <name type="scientific">Desulfitobacterium dichloroeliminans (strain LMG P-21439 / DCA1)</name>
    <dbReference type="NCBI Taxonomy" id="871963"/>
    <lineage>
        <taxon>Bacteria</taxon>
        <taxon>Bacillati</taxon>
        <taxon>Bacillota</taxon>
        <taxon>Clostridia</taxon>
        <taxon>Eubacteriales</taxon>
        <taxon>Desulfitobacteriaceae</taxon>
        <taxon>Desulfitobacterium</taxon>
    </lineage>
</organism>
<name>L0F5U9_DESDL</name>
<dbReference type="InterPro" id="IPR029060">
    <property type="entry name" value="PIN-like_dom_sf"/>
</dbReference>
<dbReference type="SUPFAM" id="SSF88723">
    <property type="entry name" value="PIN domain-like"/>
    <property type="match status" value="1"/>
</dbReference>
<evidence type="ECO:0000313" key="2">
    <source>
        <dbReference type="Proteomes" id="UP000010797"/>
    </source>
</evidence>
<dbReference type="Proteomes" id="UP000010797">
    <property type="component" value="Chromosome"/>
</dbReference>
<dbReference type="AlphaFoldDB" id="L0F5U9"/>
<gene>
    <name evidence="1" type="ordered locus">Desdi_0818</name>
</gene>
<dbReference type="HOGENOM" id="CLU_039297_0_0_9"/>
<proteinExistence type="predicted"/>
<dbReference type="CDD" id="cd18699">
    <property type="entry name" value="PIN_VapC_like"/>
    <property type="match status" value="1"/>
</dbReference>
<dbReference type="eggNOG" id="COG1848">
    <property type="taxonomic scope" value="Bacteria"/>
</dbReference>
<dbReference type="KEGG" id="ddl:Desdi_0818"/>
<dbReference type="EMBL" id="CP003344">
    <property type="protein sequence ID" value="AGA68343.1"/>
    <property type="molecule type" value="Genomic_DNA"/>
</dbReference>
<keyword evidence="2" id="KW-1185">Reference proteome</keyword>